<dbReference type="GO" id="GO:0005886">
    <property type="term" value="C:plasma membrane"/>
    <property type="evidence" value="ECO:0007669"/>
    <property type="project" value="UniProtKB-SubCell"/>
</dbReference>
<name>A0A1Z5HQV4_9FIRM</name>
<evidence type="ECO:0000256" key="3">
    <source>
        <dbReference type="ARBA" id="ARBA00022692"/>
    </source>
</evidence>
<dbReference type="CDD" id="cd06574">
    <property type="entry name" value="TM_PBP1_branched-chain-AA_like"/>
    <property type="match status" value="1"/>
</dbReference>
<keyword evidence="5 6" id="KW-0472">Membrane</keyword>
<feature type="transmembrane region" description="Helical" evidence="6">
    <location>
        <begin position="86"/>
        <end position="105"/>
    </location>
</feature>
<dbReference type="RefSeq" id="WP_088553296.1">
    <property type="nucleotide sequence ID" value="NZ_BDGJ01000035.1"/>
</dbReference>
<dbReference type="Pfam" id="PF02653">
    <property type="entry name" value="BPD_transp_2"/>
    <property type="match status" value="1"/>
</dbReference>
<protein>
    <submittedName>
        <fullName evidence="7">ABC transporter permease</fullName>
    </submittedName>
</protein>
<feature type="transmembrane region" description="Helical" evidence="6">
    <location>
        <begin position="206"/>
        <end position="226"/>
    </location>
</feature>
<feature type="transmembrane region" description="Helical" evidence="6">
    <location>
        <begin position="59"/>
        <end position="79"/>
    </location>
</feature>
<accession>A0A1Z5HQV4</accession>
<evidence type="ECO:0000256" key="6">
    <source>
        <dbReference type="SAM" id="Phobius"/>
    </source>
</evidence>
<keyword evidence="3 6" id="KW-0812">Transmembrane</keyword>
<dbReference type="AlphaFoldDB" id="A0A1Z5HQV4"/>
<reference evidence="8" key="1">
    <citation type="journal article" date="2017" name="Appl. Environ. Microbiol.">
        <title>Genomic analysis of Calderihabitans maritimus KKC1, a thermophilic hydrogenogenic carboxydotrophic bacterium isolated from marine sediment.</title>
        <authorList>
            <person name="Omae K."/>
            <person name="Yoneda Y."/>
            <person name="Fukuyama Y."/>
            <person name="Yoshida T."/>
            <person name="Sako Y."/>
        </authorList>
    </citation>
    <scope>NUCLEOTIDE SEQUENCE [LARGE SCALE GENOMIC DNA]</scope>
    <source>
        <strain evidence="8">KKC1</strain>
    </source>
</reference>
<dbReference type="PANTHER" id="PTHR32196:SF69">
    <property type="entry name" value="BRANCHED-CHAIN AMINO ACID TRANSPORT SYSTEM, PERMEASE PROTEIN"/>
    <property type="match status" value="1"/>
</dbReference>
<proteinExistence type="predicted"/>
<gene>
    <name evidence="7" type="ORF">KKC1_09780</name>
</gene>
<evidence type="ECO:0000313" key="7">
    <source>
        <dbReference type="EMBL" id="GAW91818.1"/>
    </source>
</evidence>
<dbReference type="OrthoDB" id="9778389at2"/>
<feature type="transmembrane region" description="Helical" evidence="6">
    <location>
        <begin position="132"/>
        <end position="153"/>
    </location>
</feature>
<keyword evidence="8" id="KW-1185">Reference proteome</keyword>
<dbReference type="Proteomes" id="UP000197032">
    <property type="component" value="Unassembled WGS sequence"/>
</dbReference>
<comment type="subcellular location">
    <subcellularLocation>
        <location evidence="1">Cell membrane</location>
        <topology evidence="1">Multi-pass membrane protein</topology>
    </subcellularLocation>
</comment>
<evidence type="ECO:0000256" key="4">
    <source>
        <dbReference type="ARBA" id="ARBA00022989"/>
    </source>
</evidence>
<keyword evidence="2" id="KW-1003">Cell membrane</keyword>
<feature type="transmembrane region" description="Helical" evidence="6">
    <location>
        <begin position="174"/>
        <end position="200"/>
    </location>
</feature>
<dbReference type="EMBL" id="BDGJ01000035">
    <property type="protein sequence ID" value="GAW91818.1"/>
    <property type="molecule type" value="Genomic_DNA"/>
</dbReference>
<evidence type="ECO:0000256" key="1">
    <source>
        <dbReference type="ARBA" id="ARBA00004651"/>
    </source>
</evidence>
<evidence type="ECO:0000313" key="8">
    <source>
        <dbReference type="Proteomes" id="UP000197032"/>
    </source>
</evidence>
<sequence>MWLNFVVGTLDQGLVYGIMVLGVYLSFRVLDYADLSVDGSFPLGAAIAARLIFDGYNPWLATFLALGGGALAGIFTGLLHTRIRITPLLSGILTMTALYSINLRIMGRSNIPLLRAETIFTRLTEWGVPESLTVTILGSMTVGVIIALLYLFLHTELGFALRATGDNEQMIKSMGVNVSVMKILGLALSNALVAFSGAYAAQAQRFADIGMGIGIIIAGLASVIIGEVLVGTSSILRVLVGVVFGSLVYRLVIAVVLYMGLKPTDLKLMTALLVIVALASPALKTRLRLNNIGR</sequence>
<organism evidence="7 8">
    <name type="scientific">Calderihabitans maritimus</name>
    <dbReference type="NCBI Taxonomy" id="1246530"/>
    <lineage>
        <taxon>Bacteria</taxon>
        <taxon>Bacillati</taxon>
        <taxon>Bacillota</taxon>
        <taxon>Clostridia</taxon>
        <taxon>Neomoorellales</taxon>
        <taxon>Calderihabitantaceae</taxon>
        <taxon>Calderihabitans</taxon>
    </lineage>
</organism>
<dbReference type="PANTHER" id="PTHR32196">
    <property type="entry name" value="ABC TRANSPORTER PERMEASE PROTEIN YPHD-RELATED-RELATED"/>
    <property type="match status" value="1"/>
</dbReference>
<evidence type="ECO:0000256" key="2">
    <source>
        <dbReference type="ARBA" id="ARBA00022475"/>
    </source>
</evidence>
<keyword evidence="4 6" id="KW-1133">Transmembrane helix</keyword>
<comment type="caution">
    <text evidence="7">The sequence shown here is derived from an EMBL/GenBank/DDBJ whole genome shotgun (WGS) entry which is preliminary data.</text>
</comment>
<feature type="transmembrane region" description="Helical" evidence="6">
    <location>
        <begin position="266"/>
        <end position="283"/>
    </location>
</feature>
<evidence type="ECO:0000256" key="5">
    <source>
        <dbReference type="ARBA" id="ARBA00023136"/>
    </source>
</evidence>
<feature type="transmembrane region" description="Helical" evidence="6">
    <location>
        <begin position="238"/>
        <end position="260"/>
    </location>
</feature>
<feature type="transmembrane region" description="Helical" evidence="6">
    <location>
        <begin position="6"/>
        <end position="25"/>
    </location>
</feature>
<dbReference type="GO" id="GO:0022857">
    <property type="term" value="F:transmembrane transporter activity"/>
    <property type="evidence" value="ECO:0007669"/>
    <property type="project" value="InterPro"/>
</dbReference>
<dbReference type="InterPro" id="IPR001851">
    <property type="entry name" value="ABC_transp_permease"/>
</dbReference>